<dbReference type="FunFam" id="1.10.287.130:FF:000023">
    <property type="entry name" value="Sensor histidine kinase/response regulator, putative"/>
    <property type="match status" value="1"/>
</dbReference>
<dbReference type="PROSITE" id="PS50110">
    <property type="entry name" value="RESPONSE_REGULATORY"/>
    <property type="match status" value="1"/>
</dbReference>
<reference evidence="6" key="1">
    <citation type="journal article" date="2020" name="Stud. Mycol.">
        <title>101 Dothideomycetes genomes: a test case for predicting lifestyles and emergence of pathogens.</title>
        <authorList>
            <person name="Haridas S."/>
            <person name="Albert R."/>
            <person name="Binder M."/>
            <person name="Bloem J."/>
            <person name="Labutti K."/>
            <person name="Salamov A."/>
            <person name="Andreopoulos B."/>
            <person name="Baker S."/>
            <person name="Barry K."/>
            <person name="Bills G."/>
            <person name="Bluhm B."/>
            <person name="Cannon C."/>
            <person name="Castanera R."/>
            <person name="Culley D."/>
            <person name="Daum C."/>
            <person name="Ezra D."/>
            <person name="Gonzalez J."/>
            <person name="Henrissat B."/>
            <person name="Kuo A."/>
            <person name="Liang C."/>
            <person name="Lipzen A."/>
            <person name="Lutzoni F."/>
            <person name="Magnuson J."/>
            <person name="Mondo S."/>
            <person name="Nolan M."/>
            <person name="Ohm R."/>
            <person name="Pangilinan J."/>
            <person name="Park H.-J."/>
            <person name="Ramirez L."/>
            <person name="Alfaro M."/>
            <person name="Sun H."/>
            <person name="Tritt A."/>
            <person name="Yoshinaga Y."/>
            <person name="Zwiers L.-H."/>
            <person name="Turgeon B."/>
            <person name="Goodwin S."/>
            <person name="Spatafora J."/>
            <person name="Crous P."/>
            <person name="Grigoriev I."/>
        </authorList>
    </citation>
    <scope>NUCLEOTIDE SEQUENCE</scope>
    <source>
        <strain evidence="6">HMLAC05119</strain>
    </source>
</reference>
<feature type="modified residue" description="4-aspartylphosphate" evidence="2">
    <location>
        <position position="1172"/>
    </location>
</feature>
<dbReference type="Gene3D" id="3.30.565.10">
    <property type="entry name" value="Histidine kinase-like ATPase, C-terminal domain"/>
    <property type="match status" value="1"/>
</dbReference>
<dbReference type="InterPro" id="IPR003661">
    <property type="entry name" value="HisK_dim/P_dom"/>
</dbReference>
<dbReference type="GO" id="GO:0000155">
    <property type="term" value="F:phosphorelay sensor kinase activity"/>
    <property type="evidence" value="ECO:0007669"/>
    <property type="project" value="InterPro"/>
</dbReference>
<dbReference type="SMART" id="SM00448">
    <property type="entry name" value="REC"/>
    <property type="match status" value="1"/>
</dbReference>
<evidence type="ECO:0000256" key="2">
    <source>
        <dbReference type="PROSITE-ProRule" id="PRU00169"/>
    </source>
</evidence>
<organism evidence="6 7">
    <name type="scientific">Ampelomyces quisqualis</name>
    <name type="common">Powdery mildew agent</name>
    <dbReference type="NCBI Taxonomy" id="50730"/>
    <lineage>
        <taxon>Eukaryota</taxon>
        <taxon>Fungi</taxon>
        <taxon>Dikarya</taxon>
        <taxon>Ascomycota</taxon>
        <taxon>Pezizomycotina</taxon>
        <taxon>Dothideomycetes</taxon>
        <taxon>Pleosporomycetidae</taxon>
        <taxon>Pleosporales</taxon>
        <taxon>Pleosporineae</taxon>
        <taxon>Phaeosphaeriaceae</taxon>
        <taxon>Ampelomyces</taxon>
    </lineage>
</organism>
<feature type="compositionally biased region" description="Basic and acidic residues" evidence="3">
    <location>
        <begin position="393"/>
        <end position="402"/>
    </location>
</feature>
<dbReference type="PROSITE" id="PS50109">
    <property type="entry name" value="HIS_KIN"/>
    <property type="match status" value="1"/>
</dbReference>
<dbReference type="Pfam" id="PF00512">
    <property type="entry name" value="HisKA"/>
    <property type="match status" value="1"/>
</dbReference>
<keyword evidence="7" id="KW-1185">Reference proteome</keyword>
<dbReference type="Gene3D" id="1.10.287.130">
    <property type="match status" value="1"/>
</dbReference>
<dbReference type="SUPFAM" id="SSF55781">
    <property type="entry name" value="GAF domain-like"/>
    <property type="match status" value="1"/>
</dbReference>
<dbReference type="InterPro" id="IPR004358">
    <property type="entry name" value="Sig_transdc_His_kin-like_C"/>
</dbReference>
<dbReference type="Pfam" id="PF00072">
    <property type="entry name" value="Response_reg"/>
    <property type="match status" value="1"/>
</dbReference>
<dbReference type="Pfam" id="PF02518">
    <property type="entry name" value="HATPase_c"/>
    <property type="match status" value="1"/>
</dbReference>
<gene>
    <name evidence="6" type="ORF">BDU57DRAFT_510125</name>
</gene>
<dbReference type="InterPro" id="IPR003594">
    <property type="entry name" value="HATPase_dom"/>
</dbReference>
<dbReference type="OrthoDB" id="10249433at2759"/>
<dbReference type="CDD" id="cd00082">
    <property type="entry name" value="HisKA"/>
    <property type="match status" value="1"/>
</dbReference>
<dbReference type="SMART" id="SM00387">
    <property type="entry name" value="HATPase_c"/>
    <property type="match status" value="1"/>
</dbReference>
<evidence type="ECO:0000259" key="5">
    <source>
        <dbReference type="PROSITE" id="PS50110"/>
    </source>
</evidence>
<dbReference type="SUPFAM" id="SSF52172">
    <property type="entry name" value="CheY-like"/>
    <property type="match status" value="1"/>
</dbReference>
<accession>A0A6A5R3J1</accession>
<keyword evidence="1 2" id="KW-0597">Phosphoprotein</keyword>
<feature type="compositionally biased region" description="Polar residues" evidence="3">
    <location>
        <begin position="7"/>
        <end position="16"/>
    </location>
</feature>
<sequence length="1240" mass="136475">MVRRTRPSFSASSQSYRYRPVPDVERQDTGTWYAETMQAKAGACERPAQPVEDYERVRAYEIAAYLAAASYPFDVVPGPPPEPIPSSDLTLNSLVQHGVYKMDAERAFLSLIDNRSQFICAEMTKHQPLAAQSTTQPLLLGVTSIALEWGVCPYTMSVFSGKPVAIPETPYIVADPSYFYIKDLRQIPSFATRPYVTGYPAMVSYIEVPLRSISGHIIGSYCVVDDRLRDFLDPQALDTMFEVTSAISSYLNMKRVDADRTRSERMMDGLRQFIGSERNTYSRTRSAEVSRDVLGPFDLKIFNRTSQHDWSGGVEINGKNEHSLEAGNGGHHLPRLDQERQQPLDSHTKLDSQNPSTGPVVSAPTSSSATTTTDASRPHSSEVDENDSFSTAEHQDTSESRIPDMTAQIKLFAKAADMIGHAMDLDGLTFFGAASNGASYTNDFSTQHPVQVERSQSIAGKSVTMAEPLYEYRRKNRANASTTVQLSQSLLKHLTIAYPQGYVFAVDEYGVLNYDTNEATEVAGSPILHEWDELFKCVPGSRYLIFLPLWHYQRESCFATCLAWVTETGKTLTYSDVTSLTGFGNSLMSEILRLEALTNTQSKSDFVSSISHELRSPLHGILATVELMQESVTDPELLSLVKMIESCSTTLLDTFNHLLDFTKINSRAVDGRQADNNTMCSGPISEDISEDPVDLGVLIEDVLGAVALGHTNAKDMEHGLDREQRTMANCDVQDFPQEKVMITTYIESDLSWILPIDKGAWKRILLNVCSNALKYTTAGYIDVGLSLLPSTECTRPHICLSVADTGIGMSPEFLKYHLFTPFMQENNLSPGTGLGLSLVKSIVESLRGQVSVESKVGEGTRVTIKVPLQREPSKPQLASCGNMISAQRKLQGLSLGFLTLGSTDATANARARIVVPKTGMWRSIRNICEDGFGMIVKDLGVDATLDADMILIDALEFVPTDMFDIERLFSTFATSKRPIAVLTLGNQVQGLDRIFGAKGAMCMASPITRERLCAALTTALVRARPEGPFSQHSQEDPPNLDVHLRALALRSSLTQSDCTLVKKAAASHPLRDRSNHKAPSVEVMAPKDSSHFASSDTGEALSSHHTAAPNKRCRFNRFLLVDDNPINLKVLSAFARRLGVPFSLATNGAEAVTLHKQAILQEENPFDCCFMDLSMPVLDGFQAVSAIRQFEHEQKCDRIHILALTGLGSEVARSTAKASGCDGYLLKPVKFRDIEPLLMG</sequence>
<feature type="domain" description="Response regulatory" evidence="5">
    <location>
        <begin position="1117"/>
        <end position="1240"/>
    </location>
</feature>
<evidence type="ECO:0000313" key="7">
    <source>
        <dbReference type="Proteomes" id="UP000800096"/>
    </source>
</evidence>
<proteinExistence type="predicted"/>
<dbReference type="SMART" id="SM00388">
    <property type="entry name" value="HisKA"/>
    <property type="match status" value="1"/>
</dbReference>
<feature type="domain" description="Histidine kinase" evidence="4">
    <location>
        <begin position="609"/>
        <end position="870"/>
    </location>
</feature>
<dbReference type="SUPFAM" id="SSF47384">
    <property type="entry name" value="Homodimeric domain of signal transducing histidine kinase"/>
    <property type="match status" value="1"/>
</dbReference>
<dbReference type="InterPro" id="IPR036097">
    <property type="entry name" value="HisK_dim/P_sf"/>
</dbReference>
<feature type="region of interest" description="Disordered" evidence="3">
    <location>
        <begin position="310"/>
        <end position="403"/>
    </location>
</feature>
<dbReference type="AlphaFoldDB" id="A0A6A5R3J1"/>
<dbReference type="EMBL" id="ML979132">
    <property type="protein sequence ID" value="KAF1921366.1"/>
    <property type="molecule type" value="Genomic_DNA"/>
</dbReference>
<dbReference type="Proteomes" id="UP000800096">
    <property type="component" value="Unassembled WGS sequence"/>
</dbReference>
<dbReference type="PANTHER" id="PTHR43719">
    <property type="entry name" value="TWO-COMPONENT HISTIDINE KINASE"/>
    <property type="match status" value="1"/>
</dbReference>
<dbReference type="PRINTS" id="PR00344">
    <property type="entry name" value="BCTRLSENSOR"/>
</dbReference>
<dbReference type="Gene3D" id="3.30.450.40">
    <property type="match status" value="1"/>
</dbReference>
<evidence type="ECO:0008006" key="8">
    <source>
        <dbReference type="Google" id="ProtNLM"/>
    </source>
</evidence>
<feature type="compositionally biased region" description="Low complexity" evidence="3">
    <location>
        <begin position="355"/>
        <end position="375"/>
    </location>
</feature>
<feature type="non-terminal residue" evidence="6">
    <location>
        <position position="1"/>
    </location>
</feature>
<dbReference type="InterPro" id="IPR050956">
    <property type="entry name" value="2C_system_His_kinase"/>
</dbReference>
<name>A0A6A5R3J1_AMPQU</name>
<evidence type="ECO:0000313" key="6">
    <source>
        <dbReference type="EMBL" id="KAF1921366.1"/>
    </source>
</evidence>
<dbReference type="InterPro" id="IPR036890">
    <property type="entry name" value="HATPase_C_sf"/>
</dbReference>
<feature type="compositionally biased region" description="Basic and acidic residues" evidence="3">
    <location>
        <begin position="334"/>
        <end position="350"/>
    </location>
</feature>
<dbReference type="InterPro" id="IPR029016">
    <property type="entry name" value="GAF-like_dom_sf"/>
</dbReference>
<dbReference type="Gene3D" id="3.40.50.2300">
    <property type="match status" value="1"/>
</dbReference>
<dbReference type="InterPro" id="IPR001789">
    <property type="entry name" value="Sig_transdc_resp-reg_receiver"/>
</dbReference>
<evidence type="ECO:0000259" key="4">
    <source>
        <dbReference type="PROSITE" id="PS50109"/>
    </source>
</evidence>
<dbReference type="InterPro" id="IPR011006">
    <property type="entry name" value="CheY-like_superfamily"/>
</dbReference>
<feature type="region of interest" description="Disordered" evidence="3">
    <location>
        <begin position="1"/>
        <end position="21"/>
    </location>
</feature>
<dbReference type="CDD" id="cd17546">
    <property type="entry name" value="REC_hyHK_CKI1_RcsC-like"/>
    <property type="match status" value="1"/>
</dbReference>
<dbReference type="SUPFAM" id="SSF55874">
    <property type="entry name" value="ATPase domain of HSP90 chaperone/DNA topoisomerase II/histidine kinase"/>
    <property type="match status" value="1"/>
</dbReference>
<evidence type="ECO:0000256" key="3">
    <source>
        <dbReference type="SAM" id="MobiDB-lite"/>
    </source>
</evidence>
<protein>
    <recommendedName>
        <fullName evidence="8">Sensor histidine kinase-like protein/response regulator</fullName>
    </recommendedName>
</protein>
<dbReference type="PANTHER" id="PTHR43719:SF11">
    <property type="entry name" value="HISTIDINE KINASE_RESPONSE REGULATOR, PUTATIVE-RELATED"/>
    <property type="match status" value="1"/>
</dbReference>
<dbReference type="InterPro" id="IPR005467">
    <property type="entry name" value="His_kinase_dom"/>
</dbReference>
<evidence type="ECO:0000256" key="1">
    <source>
        <dbReference type="ARBA" id="ARBA00022553"/>
    </source>
</evidence>